<organism evidence="4 5">
    <name type="scientific">Mucilaginibacter glaciei</name>
    <dbReference type="NCBI Taxonomy" id="2772109"/>
    <lineage>
        <taxon>Bacteria</taxon>
        <taxon>Pseudomonadati</taxon>
        <taxon>Bacteroidota</taxon>
        <taxon>Sphingobacteriia</taxon>
        <taxon>Sphingobacteriales</taxon>
        <taxon>Sphingobacteriaceae</taxon>
        <taxon>Mucilaginibacter</taxon>
    </lineage>
</organism>
<evidence type="ECO:0000256" key="2">
    <source>
        <dbReference type="SAM" id="MobiDB-lite"/>
    </source>
</evidence>
<name>A0A926NYJ7_9SPHI</name>
<evidence type="ECO:0000259" key="3">
    <source>
        <dbReference type="Pfam" id="PF20155"/>
    </source>
</evidence>
<evidence type="ECO:0000313" key="5">
    <source>
        <dbReference type="Proteomes" id="UP000619078"/>
    </source>
</evidence>
<feature type="compositionally biased region" description="Polar residues" evidence="2">
    <location>
        <begin position="1371"/>
        <end position="1381"/>
    </location>
</feature>
<proteinExistence type="predicted"/>
<comment type="caution">
    <text evidence="4">The sequence shown here is derived from an EMBL/GenBank/DDBJ whole genome shotgun (WGS) entry which is preliminary data.</text>
</comment>
<evidence type="ECO:0000313" key="4">
    <source>
        <dbReference type="EMBL" id="MBD1394258.1"/>
    </source>
</evidence>
<protein>
    <submittedName>
        <fullName evidence="4">Tape measure protein</fullName>
    </submittedName>
</protein>
<feature type="region of interest" description="Disordered" evidence="2">
    <location>
        <begin position="1353"/>
        <end position="1390"/>
    </location>
</feature>
<gene>
    <name evidence="4" type="ORF">IDJ76_14205</name>
</gene>
<dbReference type="Pfam" id="PF20155">
    <property type="entry name" value="TMP_3"/>
    <property type="match status" value="1"/>
</dbReference>
<evidence type="ECO:0000256" key="1">
    <source>
        <dbReference type="SAM" id="Coils"/>
    </source>
</evidence>
<feature type="coiled-coil region" evidence="1">
    <location>
        <begin position="666"/>
        <end position="715"/>
    </location>
</feature>
<sequence length="1390" mass="149329">MDGLGPIDIQILIDNPSLLRTLLQGERDFQSTNRKVTQQAQQSGAELDKWAQKAAQAATAYFSISAAKNFLSEVVKVRGEFEQLNVAYETILKSKTKGDALFAETVKFAATTPFNLTEVATATKQLLAYGFAAKDINSVLTTTGNIAAGVSAPLSDIIYLYGTLKTQGRAYSQDIRQFTGRGIPIIQELAKQFGVTDDQVNKLVESGKVGFPQIEKAFNNLTGSSGIFFNLMQKQSLTLTGQLSNLEDAFQQLLNKIGSSSDGFLKGGISVAADLINNYQRLLDTIELLIVVYGSYRAALLVQVALSKASAIANAAQSLSHLLLQGAMEAQTAATVLLNSEMLAGAITTAAYTAGIAALALVAYSLYNATTTAEASQKNLTDINIKGEKAALALKQQTESLTRTVTDHTKSEELRISALSKLREITGDRLKQYSDEEVKAGKAKAAIDAYTASIVASAKTAAAASKIQDLQGQLIDVDTKGLSGIPLTERIGTGLLDVLSGKATFSNEKALQNYKDRINQQIKDIRKVYQTEIDKANVDTNNKGNTSSKFTIDLSLAVSAKGNGKLIADYNKLVSEASGKNDLESLQKALQEKLDALAPGDKQQSALKAKLIALQKLIDTYSTKADAKGLRDLESEAQRRAAILQKIYDLNQKYNTGSISDDQQKLQAIRDGYNKLRADIDKYNANPANKVKINKRTLQKNENSAEDNQALLNENDFIAKDIDTKKNLYAEYNDYKTKLGKDAADKEYADLLKSGEDLKTYLDNLAASIPAGPLSGALQARKELILKASVDEKKQQAAQYLEALSSTLNFEEQANLIREKYLKRAADLRKAGKDKQAQLALDQGEAELEQLKLNAESQVDTYRSLAQTIESLTIEQANFRLKQAQVTADAELAAGRITKEQYEKIIAYIRQAQDTIKNNTAAQGALAIAGALGEIGQALVGLDDNLANTINGFARAFDTVGNLTANVSKLKTAFASFAATKANNGGGFLGTVSAITSVIPIAGAVVGGVIKAVGAVVGLFKAAKESAIASAKELERYQDSLITGEINYNALLRDRVRSQTDLTNLALQELAARQKLLDTQKLQATADYNTLLAKIQATGQQVTGEHTEKYGGFLGIARKKKVVQDLAGLGGVDYDTLEKLYTEGKLTDATKTWFEQLKKVKDEMGSIDDATKAVKDELDQVFTGTTSNSLAKAILDGLKAGKRGFKDFSDDFGDSIREAFISQFESGFLNDAVKEYYKKFAELSESGGGLDSAEQAQLKELYKGLVDGASTKYADVLKVIGDAGVITPANSSALSGGITGISADQANVVAGAMRGVQLAVVQANAINSGSAKTLQDQLAESKAQTLIQMSIASSTKRTADNSDQMRDSLKNIDSNTSSKNLENAIRAAGK</sequence>
<dbReference type="EMBL" id="JACWMX010000005">
    <property type="protein sequence ID" value="MBD1394258.1"/>
    <property type="molecule type" value="Genomic_DNA"/>
</dbReference>
<dbReference type="InterPro" id="IPR013491">
    <property type="entry name" value="Tape_meas_N"/>
</dbReference>
<keyword evidence="5" id="KW-1185">Reference proteome</keyword>
<feature type="coiled-coil region" evidence="1">
    <location>
        <begin position="834"/>
        <end position="861"/>
    </location>
</feature>
<dbReference type="Proteomes" id="UP000619078">
    <property type="component" value="Unassembled WGS sequence"/>
</dbReference>
<keyword evidence="1" id="KW-0175">Coiled coil</keyword>
<dbReference type="NCBIfam" id="TIGR02675">
    <property type="entry name" value="tape_meas_nterm"/>
    <property type="match status" value="1"/>
</dbReference>
<reference evidence="4" key="1">
    <citation type="submission" date="2020-09" db="EMBL/GenBank/DDBJ databases">
        <title>Novel species of Mucilaginibacter isolated from a glacier on the Tibetan Plateau.</title>
        <authorList>
            <person name="Liu Q."/>
            <person name="Xin Y.-H."/>
        </authorList>
    </citation>
    <scope>NUCLEOTIDE SEQUENCE</scope>
    <source>
        <strain evidence="4">ZB1P21</strain>
    </source>
</reference>
<feature type="compositionally biased region" description="Basic and acidic residues" evidence="2">
    <location>
        <begin position="1357"/>
        <end position="1370"/>
    </location>
</feature>
<dbReference type="RefSeq" id="WP_191163994.1">
    <property type="nucleotide sequence ID" value="NZ_JACWMX010000005.1"/>
</dbReference>
<accession>A0A926NYJ7</accession>
<feature type="domain" description="Tape measure protein N-terminal" evidence="3">
    <location>
        <begin position="73"/>
        <end position="258"/>
    </location>
</feature>